<dbReference type="Proteomes" id="UP000322981">
    <property type="component" value="Unassembled WGS sequence"/>
</dbReference>
<proteinExistence type="predicted"/>
<evidence type="ECO:0000313" key="3">
    <source>
        <dbReference type="Proteomes" id="UP000322981"/>
    </source>
</evidence>
<protein>
    <submittedName>
        <fullName evidence="2">Type IV secretion system protein TraC</fullName>
    </submittedName>
</protein>
<dbReference type="AlphaFoldDB" id="A0A5M8FVS5"/>
<comment type="caution">
    <text evidence="2">The sequence shown here is derived from an EMBL/GenBank/DDBJ whole genome shotgun (WGS) entry which is preliminary data.</text>
</comment>
<dbReference type="Gene3D" id="1.10.8.730">
    <property type="match status" value="1"/>
</dbReference>
<dbReference type="OrthoDB" id="9816422at2"/>
<gene>
    <name evidence="2" type="primary">traC</name>
    <name evidence="2" type="ORF">F2Q65_01440</name>
</gene>
<accession>A0A5M8FVS5</accession>
<organism evidence="2 3">
    <name type="scientific">Thiohalocapsa marina</name>
    <dbReference type="NCBI Taxonomy" id="424902"/>
    <lineage>
        <taxon>Bacteria</taxon>
        <taxon>Pseudomonadati</taxon>
        <taxon>Pseudomonadota</taxon>
        <taxon>Gammaproteobacteria</taxon>
        <taxon>Chromatiales</taxon>
        <taxon>Chromatiaceae</taxon>
        <taxon>Thiohalocapsa</taxon>
    </lineage>
</organism>
<evidence type="ECO:0000313" key="2">
    <source>
        <dbReference type="EMBL" id="KAA6187920.1"/>
    </source>
</evidence>
<sequence>MTNPARQFQGERASSLFSALAYDADSGLFQHDDDTLGFGFLCLPLAGADEAYAERLSVLLNQDWPAGTLMQVALWSTPDIDEQLAVMLGLRLDLDDAVLREATRQRLAFLRAGVSEPLVPGTDIRARDLLVVITVKVPIGSGLATPEELKTVGELRATAEQILTTAGLLPRTLTADRYVRLMGTLLNWGEEASWRARIVPECDPQRLIREQLLDYTHALEVESGALQLGETVVQTLSCKRYPDRVGFGIGTRYLGDPRSGTRGIRHNALITLNLHFPEQERLRGRMKTQRQWATNTAYGPLAKFMPEVLARKHGYDVLFSALDNGDRPLQAYLSLTLFSRRAEAQAAASNAITYWRELGFQLMRDRYFVLPLLLNALPFGADRAALRDMMRYRTLGARHAVALLPVFGDWKGTGTPVINLLSRSGQLMDLSLFDSQSNYNAVVAASSGAGKSFFTNELVSSYLSAGARCWILDVGRSYEKLCDALGGQFIAFTDAAELCINPFELVQRWEEEADVVTAIITAMAAPTEPLGDYRTAGLKRVLKAVWDARGQAMLVDDIAAALLADEDPRIQDVGRQLFSFTSAGEYGRFFNGPNTITFTDQLVVLELEELKSRRHLQQVVLLQLIYQIQQAMYLGARGQQKLVVIDEAWDLLTNGDVGKFIESGYRRFRKYGGAAVTVTQSLADLYGNQVGRAIAENSANTFLLAQPAQAIDQLSAEKRLPLSEPAAELLKTVHTVAGAYSEIFCLTTLGGGIGRLVVDPFRRLLYSTAPQDVAALDALRARGLGIVEAINRLSEERQHGG</sequence>
<dbReference type="SUPFAM" id="SSF52540">
    <property type="entry name" value="P-loop containing nucleoside triphosphate hydrolases"/>
    <property type="match status" value="1"/>
</dbReference>
<dbReference type="EMBL" id="VWXX01000001">
    <property type="protein sequence ID" value="KAA6187920.1"/>
    <property type="molecule type" value="Genomic_DNA"/>
</dbReference>
<dbReference type="Pfam" id="PF19044">
    <property type="entry name" value="P-loop_TraG"/>
    <property type="match status" value="2"/>
</dbReference>
<dbReference type="NCBIfam" id="TIGR02746">
    <property type="entry name" value="TraC-F-type"/>
    <property type="match status" value="1"/>
</dbReference>
<dbReference type="Pfam" id="PF11130">
    <property type="entry name" value="TraC_F_IV"/>
    <property type="match status" value="1"/>
</dbReference>
<evidence type="ECO:0000259" key="1">
    <source>
        <dbReference type="Pfam" id="PF19044"/>
    </source>
</evidence>
<dbReference type="InterPro" id="IPR027417">
    <property type="entry name" value="P-loop_NTPase"/>
</dbReference>
<name>A0A5M8FVS5_9GAMM</name>
<dbReference type="RefSeq" id="WP_150089636.1">
    <property type="nucleotide sequence ID" value="NZ_VWXX01000001.1"/>
</dbReference>
<dbReference type="PANTHER" id="PTHR38467:SF1">
    <property type="entry name" value="CONJUGATIVE TRANSFER: ASSEMBLY"/>
    <property type="match status" value="1"/>
</dbReference>
<dbReference type="InterPro" id="IPR014117">
    <property type="entry name" value="TraC-F-type"/>
</dbReference>
<keyword evidence="3" id="KW-1185">Reference proteome</keyword>
<dbReference type="Gene3D" id="3.40.50.300">
    <property type="entry name" value="P-loop containing nucleotide triphosphate hydrolases"/>
    <property type="match status" value="1"/>
</dbReference>
<feature type="domain" description="TraG P-loop" evidence="1">
    <location>
        <begin position="570"/>
        <end position="794"/>
    </location>
</feature>
<dbReference type="CDD" id="cd01127">
    <property type="entry name" value="TrwB_TraG_TraD_VirD4"/>
    <property type="match status" value="1"/>
</dbReference>
<reference evidence="2 3" key="1">
    <citation type="submission" date="2019-09" db="EMBL/GenBank/DDBJ databases">
        <title>Whole-genome sequence of the purple sulfur bacterium Thiohalocapsa marina DSM 19078.</title>
        <authorList>
            <person name="Kyndt J.A."/>
            <person name="Meyer T.E."/>
        </authorList>
    </citation>
    <scope>NUCLEOTIDE SEQUENCE [LARGE SCALE GENOMIC DNA]</scope>
    <source>
        <strain evidence="2 3">DSM 19078</strain>
    </source>
</reference>
<dbReference type="InterPro" id="IPR025955">
    <property type="entry name" value="TraC/Conjuga_ATPase"/>
</dbReference>
<dbReference type="InterPro" id="IPR053155">
    <property type="entry name" value="F-pilin_assembly_TraC"/>
</dbReference>
<dbReference type="InterPro" id="IPR043964">
    <property type="entry name" value="P-loop_TraG"/>
</dbReference>
<feature type="domain" description="TraG P-loop" evidence="1">
    <location>
        <begin position="436"/>
        <end position="520"/>
    </location>
</feature>
<dbReference type="PANTHER" id="PTHR38467">
    <property type="match status" value="1"/>
</dbReference>